<dbReference type="Proteomes" id="UP000268829">
    <property type="component" value="Unassembled WGS sequence"/>
</dbReference>
<keyword evidence="7 8" id="KW-0472">Membrane</keyword>
<keyword evidence="4 8" id="KW-1003">Cell membrane</keyword>
<feature type="transmembrane region" description="Helical" evidence="8">
    <location>
        <begin position="58"/>
        <end position="78"/>
    </location>
</feature>
<keyword evidence="11" id="KW-1185">Reference proteome</keyword>
<evidence type="ECO:0000259" key="9">
    <source>
        <dbReference type="PROSITE" id="PS50850"/>
    </source>
</evidence>
<feature type="transmembrane region" description="Helical" evidence="8">
    <location>
        <begin position="293"/>
        <end position="312"/>
    </location>
</feature>
<organism evidence="10 11">
    <name type="scientific">Brevibacillus gelatini</name>
    <dbReference type="NCBI Taxonomy" id="1655277"/>
    <lineage>
        <taxon>Bacteria</taxon>
        <taxon>Bacillati</taxon>
        <taxon>Bacillota</taxon>
        <taxon>Bacilli</taxon>
        <taxon>Bacillales</taxon>
        <taxon>Paenibacillaceae</taxon>
        <taxon>Brevibacillus</taxon>
    </lineage>
</organism>
<feature type="transmembrane region" description="Helical" evidence="8">
    <location>
        <begin position="147"/>
        <end position="166"/>
    </location>
</feature>
<dbReference type="RefSeq" id="WP_122903511.1">
    <property type="nucleotide sequence ID" value="NZ_RHHS01000012.1"/>
</dbReference>
<evidence type="ECO:0000256" key="8">
    <source>
        <dbReference type="RuleBase" id="RU365088"/>
    </source>
</evidence>
<dbReference type="GO" id="GO:0042910">
    <property type="term" value="F:xenobiotic transmembrane transporter activity"/>
    <property type="evidence" value="ECO:0007669"/>
    <property type="project" value="InterPro"/>
</dbReference>
<evidence type="ECO:0000256" key="7">
    <source>
        <dbReference type="ARBA" id="ARBA00023136"/>
    </source>
</evidence>
<feature type="transmembrane region" description="Helical" evidence="8">
    <location>
        <begin position="90"/>
        <end position="111"/>
    </location>
</feature>
<evidence type="ECO:0000256" key="1">
    <source>
        <dbReference type="ARBA" id="ARBA00004651"/>
    </source>
</evidence>
<feature type="transmembrane region" description="Helical" evidence="8">
    <location>
        <begin position="356"/>
        <end position="375"/>
    </location>
</feature>
<dbReference type="PANTHER" id="PTHR23502:SF132">
    <property type="entry name" value="POLYAMINE TRANSPORTER 2-RELATED"/>
    <property type="match status" value="1"/>
</dbReference>
<dbReference type="NCBIfam" id="TIGR00710">
    <property type="entry name" value="efflux_Bcr_CflA"/>
    <property type="match status" value="1"/>
</dbReference>
<dbReference type="CDD" id="cd17320">
    <property type="entry name" value="MFS_MdfA_MDR_like"/>
    <property type="match status" value="1"/>
</dbReference>
<evidence type="ECO:0000256" key="5">
    <source>
        <dbReference type="ARBA" id="ARBA00022692"/>
    </source>
</evidence>
<protein>
    <recommendedName>
        <fullName evidence="8">Bcr/CflA family efflux transporter</fullName>
    </recommendedName>
</protein>
<dbReference type="InterPro" id="IPR011701">
    <property type="entry name" value="MFS"/>
</dbReference>
<feature type="transmembrane region" description="Helical" evidence="8">
    <location>
        <begin position="381"/>
        <end position="402"/>
    </location>
</feature>
<feature type="transmembrane region" description="Helical" evidence="8">
    <location>
        <begin position="117"/>
        <end position="135"/>
    </location>
</feature>
<dbReference type="Pfam" id="PF07690">
    <property type="entry name" value="MFS_1"/>
    <property type="match status" value="1"/>
</dbReference>
<keyword evidence="5 8" id="KW-0812">Transmembrane</keyword>
<evidence type="ECO:0000256" key="2">
    <source>
        <dbReference type="ARBA" id="ARBA00006236"/>
    </source>
</evidence>
<dbReference type="GO" id="GO:1990961">
    <property type="term" value="P:xenobiotic detoxification by transmembrane export across the plasma membrane"/>
    <property type="evidence" value="ECO:0007669"/>
    <property type="project" value="InterPro"/>
</dbReference>
<reference evidence="10 11" key="1">
    <citation type="submission" date="2018-10" db="EMBL/GenBank/DDBJ databases">
        <title>Phylogenomics of Brevibacillus.</title>
        <authorList>
            <person name="Dunlap C."/>
        </authorList>
    </citation>
    <scope>NUCLEOTIDE SEQUENCE [LARGE SCALE GENOMIC DNA]</scope>
    <source>
        <strain evidence="10 11">DSM 100115</strain>
    </source>
</reference>
<dbReference type="PANTHER" id="PTHR23502">
    <property type="entry name" value="MAJOR FACILITATOR SUPERFAMILY"/>
    <property type="match status" value="1"/>
</dbReference>
<evidence type="ECO:0000256" key="6">
    <source>
        <dbReference type="ARBA" id="ARBA00022989"/>
    </source>
</evidence>
<dbReference type="AlphaFoldDB" id="A0A3M8B8P1"/>
<feature type="domain" description="Major facilitator superfamily (MFS) profile" evidence="9">
    <location>
        <begin position="20"/>
        <end position="406"/>
    </location>
</feature>
<feature type="transmembrane region" description="Helical" evidence="8">
    <location>
        <begin position="227"/>
        <end position="251"/>
    </location>
</feature>
<sequence length="410" mass="42330">MNDAAKELNSASLAESKSRRLWMAAILGSLSAFGPLSLDMYLPALPLLADDMQTSTSLAQLSLTACLIGLSVGQLFAGPISDVRGRRTPLLIGLILYALSSFLCAAAPSIYTFVLLRFVQGLAGSAGIVIARATVRDLYSGTELTKFFALLMLINGIAPIAAPIVGGQLLEFTTWHGVFVALGLIGAVMLLVVVLGLPETLPVHRRSKAGIGNTLTTFGGLLKDRVFMGYALSQGLVTAAMFAYIAGSPFVFQKIFGVSPQGFSMIFAMNGLGIIIASQITGRLAGKVKETKLFVTGITLAGIGGVSLLAMISLQAGLVAVLVPLFFVVSSVGIVGATGFSLAMQNQSKAAGSASALQGLLSFISGGIVAPLVGIGGEDTAVPMGIVIALATLGAILCYLLMIRRKTAAK</sequence>
<dbReference type="PROSITE" id="PS50850">
    <property type="entry name" value="MFS"/>
    <property type="match status" value="1"/>
</dbReference>
<gene>
    <name evidence="10" type="ORF">EDM57_03975</name>
</gene>
<dbReference type="GO" id="GO:0005886">
    <property type="term" value="C:plasma membrane"/>
    <property type="evidence" value="ECO:0007669"/>
    <property type="project" value="UniProtKB-SubCell"/>
</dbReference>
<evidence type="ECO:0000256" key="4">
    <source>
        <dbReference type="ARBA" id="ARBA00022475"/>
    </source>
</evidence>
<evidence type="ECO:0000313" key="11">
    <source>
        <dbReference type="Proteomes" id="UP000268829"/>
    </source>
</evidence>
<keyword evidence="6 8" id="KW-1133">Transmembrane helix</keyword>
<evidence type="ECO:0000313" key="10">
    <source>
        <dbReference type="EMBL" id="RNB59811.1"/>
    </source>
</evidence>
<dbReference type="Gene3D" id="1.20.1720.10">
    <property type="entry name" value="Multidrug resistance protein D"/>
    <property type="match status" value="1"/>
</dbReference>
<dbReference type="EMBL" id="RHHS01000012">
    <property type="protein sequence ID" value="RNB59811.1"/>
    <property type="molecule type" value="Genomic_DNA"/>
</dbReference>
<dbReference type="FunFam" id="1.20.1720.10:FF:000005">
    <property type="entry name" value="Bcr/CflA family efflux transporter"/>
    <property type="match status" value="1"/>
</dbReference>
<dbReference type="InterPro" id="IPR020846">
    <property type="entry name" value="MFS_dom"/>
</dbReference>
<comment type="caution">
    <text evidence="10">The sequence shown here is derived from an EMBL/GenBank/DDBJ whole genome shotgun (WGS) entry which is preliminary data.</text>
</comment>
<comment type="subcellular location">
    <subcellularLocation>
        <location evidence="1 8">Cell membrane</location>
        <topology evidence="1 8">Multi-pass membrane protein</topology>
    </subcellularLocation>
</comment>
<dbReference type="InterPro" id="IPR036259">
    <property type="entry name" value="MFS_trans_sf"/>
</dbReference>
<accession>A0A3M8B8P1</accession>
<feature type="transmembrane region" description="Helical" evidence="8">
    <location>
        <begin position="178"/>
        <end position="198"/>
    </location>
</feature>
<feature type="transmembrane region" description="Helical" evidence="8">
    <location>
        <begin position="318"/>
        <end position="344"/>
    </location>
</feature>
<name>A0A3M8B8P1_9BACL</name>
<dbReference type="OrthoDB" id="9800416at2"/>
<comment type="similarity">
    <text evidence="2 8">Belongs to the major facilitator superfamily. Bcr/CmlA family.</text>
</comment>
<dbReference type="SUPFAM" id="SSF103473">
    <property type="entry name" value="MFS general substrate transporter"/>
    <property type="match status" value="1"/>
</dbReference>
<dbReference type="InterPro" id="IPR004812">
    <property type="entry name" value="Efflux_drug-R_Bcr/CmlA"/>
</dbReference>
<feature type="transmembrane region" description="Helical" evidence="8">
    <location>
        <begin position="263"/>
        <end position="281"/>
    </location>
</feature>
<keyword evidence="3 8" id="KW-0813">Transport</keyword>
<feature type="transmembrane region" description="Helical" evidence="8">
    <location>
        <begin position="21"/>
        <end position="38"/>
    </location>
</feature>
<proteinExistence type="inferred from homology"/>
<evidence type="ECO:0000256" key="3">
    <source>
        <dbReference type="ARBA" id="ARBA00022448"/>
    </source>
</evidence>